<dbReference type="RefSeq" id="WP_346581046.1">
    <property type="nucleotide sequence ID" value="NZ_JBDJLH010000004.1"/>
</dbReference>
<name>A0ABV0BR15_9SPHI</name>
<gene>
    <name evidence="2" type="ORF">ABE541_07810</name>
</gene>
<sequence>MKHHLILLILLFSGFIKSFAQTNEDDGSSYTRDEKGYELRTKMTIPPYGLTKIKTLISNIKFKEDPEGSSDGGFEAISASQFNGLSLREKFTYVMIHAELSQQNCAIPEYQNDLQKRIFGQLETGFNEASWSQRQADFLLENRDSVLRLIQESVGRSKWMGINYKEAILEMNAWNMIPFIITYVKNTPKDKDALTLLMLLMKRGEYEEFLNSVSYQKLYGTDAGYYAYLNYNKANEDLICERANRYYKVKKK</sequence>
<keyword evidence="1" id="KW-0732">Signal</keyword>
<evidence type="ECO:0000256" key="1">
    <source>
        <dbReference type="SAM" id="SignalP"/>
    </source>
</evidence>
<accession>A0ABV0BR15</accession>
<proteinExistence type="predicted"/>
<keyword evidence="3" id="KW-1185">Reference proteome</keyword>
<reference evidence="2 3" key="1">
    <citation type="submission" date="2024-04" db="EMBL/GenBank/DDBJ databases">
        <title>WGS of bacteria from Torrens River.</title>
        <authorList>
            <person name="Wyrsch E.R."/>
            <person name="Drigo B."/>
        </authorList>
    </citation>
    <scope>NUCLEOTIDE SEQUENCE [LARGE SCALE GENOMIC DNA]</scope>
    <source>
        <strain evidence="2 3">TWI391</strain>
    </source>
</reference>
<feature type="signal peptide" evidence="1">
    <location>
        <begin position="1"/>
        <end position="20"/>
    </location>
</feature>
<dbReference type="EMBL" id="JBDJNQ010000003">
    <property type="protein sequence ID" value="MEN5377161.1"/>
    <property type="molecule type" value="Genomic_DNA"/>
</dbReference>
<evidence type="ECO:0008006" key="4">
    <source>
        <dbReference type="Google" id="ProtNLM"/>
    </source>
</evidence>
<organism evidence="2 3">
    <name type="scientific">Sphingobacterium kitahiroshimense</name>
    <dbReference type="NCBI Taxonomy" id="470446"/>
    <lineage>
        <taxon>Bacteria</taxon>
        <taxon>Pseudomonadati</taxon>
        <taxon>Bacteroidota</taxon>
        <taxon>Sphingobacteriia</taxon>
        <taxon>Sphingobacteriales</taxon>
        <taxon>Sphingobacteriaceae</taxon>
        <taxon>Sphingobacterium</taxon>
    </lineage>
</organism>
<evidence type="ECO:0000313" key="2">
    <source>
        <dbReference type="EMBL" id="MEN5377161.1"/>
    </source>
</evidence>
<comment type="caution">
    <text evidence="2">The sequence shown here is derived from an EMBL/GenBank/DDBJ whole genome shotgun (WGS) entry which is preliminary data.</text>
</comment>
<evidence type="ECO:0000313" key="3">
    <source>
        <dbReference type="Proteomes" id="UP001409291"/>
    </source>
</evidence>
<dbReference type="Proteomes" id="UP001409291">
    <property type="component" value="Unassembled WGS sequence"/>
</dbReference>
<feature type="chain" id="PRO_5046277271" description="DUF4919 domain-containing protein" evidence="1">
    <location>
        <begin position="21"/>
        <end position="252"/>
    </location>
</feature>
<protein>
    <recommendedName>
        <fullName evidence="4">DUF4919 domain-containing protein</fullName>
    </recommendedName>
</protein>